<dbReference type="Proteomes" id="UP000247150">
    <property type="component" value="Unassembled WGS sequence"/>
</dbReference>
<sequence length="513" mass="59084">MVKTWKLEEVKEEFKNVGLKLLSKSYISSKELMDYECLKCGHIDKKSFSKVYYRKQGCKKCGKKKAGVSKRLSINTVREELIKKNLRLLSTDYVKRTEPLEYECIICQKKDKRTYATIIQGEYGCIFCGEVMKRKNLLKYTIEDAKEIFKQAGLLLTEKEYKNFNEEMSYECIDCGYKDKKSLSVAKVGKGCPKCAGILPLDLNEVRNLFSENQLLLKENEYANARTPMKYLCLVCGYIGDKTVSNLRAGKGCKKCANIQNANNQRLLYTDVKKIIQGKGWKLVSETYESNRATIELRCPAGHEVFMNLNNFNSDKGCRKCSGLEKPSLDVRKSVFLNLNLKLLDNEYKNSNTPLTYECQECGYIGYKTYKSAKNGFGCLACSPASAGEEKIANWLIDKGIHHIRQYRISECRNNKPLPFDFAVFNKLNQLLYLVEFDGEQHFRAREYFGGEQSFLKRLENDEIKNKFCSANNIPLLRISYLEINEVENILSKQLLPLLVRYLKRIGDKNEST</sequence>
<dbReference type="RefSeq" id="WP_110067115.1">
    <property type="nucleotide sequence ID" value="NZ_QGTW01000016.1"/>
</dbReference>
<name>A0A2V2ZPZ2_9BACI</name>
<proteinExistence type="predicted"/>
<dbReference type="EMBL" id="QGTW01000016">
    <property type="protein sequence ID" value="PWW20220.1"/>
    <property type="molecule type" value="Genomic_DNA"/>
</dbReference>
<reference evidence="1 2" key="1">
    <citation type="submission" date="2018-05" db="EMBL/GenBank/DDBJ databases">
        <title>Freshwater and sediment microbial communities from various areas in North America, analyzing microbe dynamics in response to fracking.</title>
        <authorList>
            <person name="Lamendella R."/>
        </authorList>
    </citation>
    <scope>NUCLEOTIDE SEQUENCE [LARGE SCALE GENOMIC DNA]</scope>
    <source>
        <strain evidence="1 2">15_TX</strain>
    </source>
</reference>
<comment type="caution">
    <text evidence="1">The sequence shown here is derived from an EMBL/GenBank/DDBJ whole genome shotgun (WGS) entry which is preliminary data.</text>
</comment>
<accession>A0A2V2ZPZ2</accession>
<evidence type="ECO:0000313" key="2">
    <source>
        <dbReference type="Proteomes" id="UP000247150"/>
    </source>
</evidence>
<protein>
    <recommendedName>
        <fullName evidence="3">DUF2726 domain-containing protein</fullName>
    </recommendedName>
</protein>
<dbReference type="Gene3D" id="3.40.960.10">
    <property type="entry name" value="VSR Endonuclease"/>
    <property type="match status" value="1"/>
</dbReference>
<evidence type="ECO:0008006" key="3">
    <source>
        <dbReference type="Google" id="ProtNLM"/>
    </source>
</evidence>
<organism evidence="1 2">
    <name type="scientific">Cytobacillus oceanisediminis</name>
    <dbReference type="NCBI Taxonomy" id="665099"/>
    <lineage>
        <taxon>Bacteria</taxon>
        <taxon>Bacillati</taxon>
        <taxon>Bacillota</taxon>
        <taxon>Bacilli</taxon>
        <taxon>Bacillales</taxon>
        <taxon>Bacillaceae</taxon>
        <taxon>Cytobacillus</taxon>
    </lineage>
</organism>
<gene>
    <name evidence="1" type="ORF">DFO73_11634</name>
</gene>
<dbReference type="OrthoDB" id="2086462at2"/>
<evidence type="ECO:0000313" key="1">
    <source>
        <dbReference type="EMBL" id="PWW20220.1"/>
    </source>
</evidence>
<dbReference type="AlphaFoldDB" id="A0A2V2ZPZ2"/>